<protein>
    <submittedName>
        <fullName evidence="2">Uncharacterized protein</fullName>
    </submittedName>
</protein>
<dbReference type="GO" id="GO:0005886">
    <property type="term" value="C:plasma membrane"/>
    <property type="evidence" value="ECO:0007669"/>
    <property type="project" value="EnsemblPlants"/>
</dbReference>
<dbReference type="OMA" id="ICPLAHE"/>
<name>V4N8T9_EUTSA</name>
<dbReference type="AlphaFoldDB" id="V4N8T9"/>
<accession>V4N8T9</accession>
<evidence type="ECO:0000313" key="2">
    <source>
        <dbReference type="EMBL" id="ESQ42131.1"/>
    </source>
</evidence>
<dbReference type="STRING" id="72664.V4N8T9"/>
<sequence length="1020" mass="113833">MGVVSRTVFPVCESLCCFCPALRARSRHPVKRYKHLLADIFPRSLDEQPNDRKISKLCEYAAKNPLRIPKITTSLEQRCYRELRTEQFHSVKIVMCIYKKLLVSCNEQMSLFASSYLGLIHILLDQSRHDEMRVLGCEALYDFVTNQTEGTYMFNLDALIPKICPLAHELGEEERTTNLCSAGLQALASLVWFMGEFSHISVEFDNVVSVVLENYGGLIQSSTATVNQENKISSIDKELSPAEAESRIASWTRIVDDRGKAIVSVEDAKSPKFWSRVCLHNLAKLAKEATTVRRVLESLFRYFDFNEVWSTEHGLALYVLQDVQLLIERSGQNTHFLLSILIKHLDHKNVLKKPRMQLDIVYVATALAQQTKVLPSVAIIGALSDMIRHLRKSIHCSLDDSNLGNEMIQYNLKFETAVEQCLVQLSQKVGDAGPILDIMAVMLESMSNITVMARTLIAAVFRTAQIIAAIPNLSYENKAFPDALFHQLLQAMVCVDHESRMGAHRIFSVVLVPSSVCPNSVPKSRRPADMQRTLSRTVSVFSSSAALFRKLKVDSDDSVDGNAKIERVSTLSRSQSKFTRGESFDDEEPKNNTSSVLSRLKSSYNRTQSVKRNPSLMISDQNSSGGSPDKPVIPLRLSSHQICLLLSSIWVQSLSPHNMPQNYEAIANTYSLVLLFGRTKNSSNEVLVWSFQLAFSLRNLSLGGPLQPSRRRSLFTLATSMIIFSARAFNIPPLVNSAKTALQEKTVDPFLQLVEDCKLDAVFYGQEEQPAKNYGSKEDDDDALNSLVAIEETTQNQPREYYATMIMKFLGKLSDQDSSSIKEQLVSDFIPIDGCPVGTQLTESPVQVYRSEEKNNKPRENAETQLLITENDAMASPPEDQLGLDTQPNAKTAFLLSIDELLNAVSQTTAQLGRYSVSDPPDMTYTEMAGHCEALLMGKQEKMSFMSAKSNKFSNQTKETTALPCGGNPFVDQRNSLEMMGLSAPAASNMCVTEYQNHPPFFNPPASTPFDNFLKPVGSS</sequence>
<dbReference type="EMBL" id="KI517464">
    <property type="protein sequence ID" value="ESQ42131.1"/>
    <property type="molecule type" value="Genomic_DNA"/>
</dbReference>
<dbReference type="InterPro" id="IPR049152">
    <property type="entry name" value="EFR3-like_ARM"/>
</dbReference>
<dbReference type="InterPro" id="IPR055296">
    <property type="entry name" value="SRL2-like"/>
</dbReference>
<proteinExistence type="predicted"/>
<gene>
    <name evidence="2" type="ORF">EUTSA_v10012553mg</name>
</gene>
<feature type="region of interest" description="Disordered" evidence="1">
    <location>
        <begin position="576"/>
        <end position="631"/>
    </location>
</feature>
<dbReference type="PANTHER" id="PTHR46087:SF7">
    <property type="entry name" value="CYCLIN-LIKE PROTEIN"/>
    <property type="match status" value="1"/>
</dbReference>
<evidence type="ECO:0000313" key="3">
    <source>
        <dbReference type="Proteomes" id="UP000030689"/>
    </source>
</evidence>
<dbReference type="Gramene" id="ESQ42131">
    <property type="protein sequence ID" value="ESQ42131"/>
    <property type="gene ID" value="EUTSA_v10012553mg"/>
</dbReference>
<dbReference type="Proteomes" id="UP000030689">
    <property type="component" value="Unassembled WGS sequence"/>
</dbReference>
<dbReference type="GO" id="GO:0009555">
    <property type="term" value="P:pollen development"/>
    <property type="evidence" value="ECO:0007669"/>
    <property type="project" value="EnsemblPlants"/>
</dbReference>
<evidence type="ECO:0000256" key="1">
    <source>
        <dbReference type="SAM" id="MobiDB-lite"/>
    </source>
</evidence>
<keyword evidence="3" id="KW-1185">Reference proteome</keyword>
<feature type="compositionally biased region" description="Polar residues" evidence="1">
    <location>
        <begin position="591"/>
        <end position="626"/>
    </location>
</feature>
<dbReference type="eggNOG" id="KOG1877">
    <property type="taxonomic scope" value="Eukaryota"/>
</dbReference>
<reference evidence="2 3" key="1">
    <citation type="journal article" date="2013" name="Front. Plant Sci.">
        <title>The Reference Genome of the Halophytic Plant Eutrema salsugineum.</title>
        <authorList>
            <person name="Yang R."/>
            <person name="Jarvis D.E."/>
            <person name="Chen H."/>
            <person name="Beilstein M.A."/>
            <person name="Grimwood J."/>
            <person name="Jenkins J."/>
            <person name="Shu S."/>
            <person name="Prochnik S."/>
            <person name="Xin M."/>
            <person name="Ma C."/>
            <person name="Schmutz J."/>
            <person name="Wing R.A."/>
            <person name="Mitchell-Olds T."/>
            <person name="Schumaker K.S."/>
            <person name="Wang X."/>
        </authorList>
    </citation>
    <scope>NUCLEOTIDE SEQUENCE [LARGE SCALE GENOMIC DNA]</scope>
</reference>
<dbReference type="KEGG" id="eus:EUTSA_v10012553mg"/>
<dbReference type="Pfam" id="PF21052">
    <property type="entry name" value="EFR3_ARM"/>
    <property type="match status" value="1"/>
</dbReference>
<organism evidence="2 3">
    <name type="scientific">Eutrema salsugineum</name>
    <name type="common">Saltwater cress</name>
    <name type="synonym">Sisymbrium salsugineum</name>
    <dbReference type="NCBI Taxonomy" id="72664"/>
    <lineage>
        <taxon>Eukaryota</taxon>
        <taxon>Viridiplantae</taxon>
        <taxon>Streptophyta</taxon>
        <taxon>Embryophyta</taxon>
        <taxon>Tracheophyta</taxon>
        <taxon>Spermatophyta</taxon>
        <taxon>Magnoliopsida</taxon>
        <taxon>eudicotyledons</taxon>
        <taxon>Gunneridae</taxon>
        <taxon>Pentapetalae</taxon>
        <taxon>rosids</taxon>
        <taxon>malvids</taxon>
        <taxon>Brassicales</taxon>
        <taxon>Brassicaceae</taxon>
        <taxon>Eutremeae</taxon>
        <taxon>Eutrema</taxon>
    </lineage>
</organism>
<dbReference type="PANTHER" id="PTHR46087">
    <property type="entry name" value="PUTATIVE, EXPRESSED-RELATED"/>
    <property type="match status" value="1"/>
</dbReference>
<dbReference type="OrthoDB" id="19232at2759"/>